<proteinExistence type="predicted"/>
<sequence length="366" mass="41059">MSEVQLGTDQHMFDDLEKKYRNFVAPAFKLLIDHQDAVREGMAVTNLTVELTTSQEADSVTFTVGNAYNPVTRDFEWLERMLTLGRTLEVHMGYTDRLTPIFFGYITAVNIRFPAGGTPQLTVTGMDLSFKMMRGRSAKSWANKKITDIVKEVGQQYGANSFVIDATTSAPESFPKKPDNDYQFLHSLAQSLNYEFFIVGKTLYFRKKNQNKAPLMTLSWGKHLMSFNVEQNIAEQVTKVIVRSWDADNRKVIESSADSVNKIGTNSKTGADLLKTLGSFEEYLYLNVEDAQDAAAKAEAAMNERAMRLITGDAECIGLPEIRAGRYIMLDGLGKRLNQPYYIKGATHTINESGYLTQFQVQGNAV</sequence>
<reference evidence="2" key="1">
    <citation type="submission" date="2021-06" db="EMBL/GenBank/DDBJ databases">
        <authorList>
            <person name="Criscuolo A."/>
        </authorList>
    </citation>
    <scope>NUCLEOTIDE SEQUENCE</scope>
    <source>
        <strain evidence="2">CIP111600</strain>
    </source>
</reference>
<dbReference type="EMBL" id="CAJVAS010000019">
    <property type="protein sequence ID" value="CAG7638798.1"/>
    <property type="molecule type" value="Genomic_DNA"/>
</dbReference>
<gene>
    <name evidence="2" type="ORF">PAESOLCIP111_03978</name>
</gene>
<organism evidence="2 3">
    <name type="scientific">Paenibacillus solanacearum</name>
    <dbReference type="NCBI Taxonomy" id="2048548"/>
    <lineage>
        <taxon>Bacteria</taxon>
        <taxon>Bacillati</taxon>
        <taxon>Bacillota</taxon>
        <taxon>Bacilli</taxon>
        <taxon>Bacillales</taxon>
        <taxon>Paenibacillaceae</taxon>
        <taxon>Paenibacillus</taxon>
    </lineage>
</organism>
<dbReference type="Proteomes" id="UP000693672">
    <property type="component" value="Unassembled WGS sequence"/>
</dbReference>
<accession>A0A916NK83</accession>
<evidence type="ECO:0000313" key="2">
    <source>
        <dbReference type="EMBL" id="CAG7638798.1"/>
    </source>
</evidence>
<dbReference type="InterPro" id="IPR056937">
    <property type="entry name" value="YqbQ/XkdQ"/>
</dbReference>
<name>A0A916NK83_9BACL</name>
<feature type="domain" description="YqbQ/XkdQ" evidence="1">
    <location>
        <begin position="83"/>
        <end position="358"/>
    </location>
</feature>
<evidence type="ECO:0000259" key="1">
    <source>
        <dbReference type="Pfam" id="PF24032"/>
    </source>
</evidence>
<evidence type="ECO:0000313" key="3">
    <source>
        <dbReference type="Proteomes" id="UP000693672"/>
    </source>
</evidence>
<comment type="caution">
    <text evidence="2">The sequence shown here is derived from an EMBL/GenBank/DDBJ whole genome shotgun (WGS) entry which is preliminary data.</text>
</comment>
<protein>
    <recommendedName>
        <fullName evidence="1">YqbQ/XkdQ domain-containing protein</fullName>
    </recommendedName>
</protein>
<keyword evidence="3" id="KW-1185">Reference proteome</keyword>
<dbReference type="AlphaFoldDB" id="A0A916NK83"/>
<dbReference type="Pfam" id="PF24032">
    <property type="entry name" value="YQBQ"/>
    <property type="match status" value="1"/>
</dbReference>
<dbReference type="RefSeq" id="WP_218093713.1">
    <property type="nucleotide sequence ID" value="NZ_CAJVAS010000019.1"/>
</dbReference>